<dbReference type="PROSITE" id="PS50041">
    <property type="entry name" value="C_TYPE_LECTIN_2"/>
    <property type="match status" value="1"/>
</dbReference>
<dbReference type="InterPro" id="IPR016186">
    <property type="entry name" value="C-type_lectin-like/link_sf"/>
</dbReference>
<keyword evidence="3" id="KW-1185">Reference proteome</keyword>
<reference evidence="2 3" key="1">
    <citation type="submission" date="2021-06" db="EMBL/GenBank/DDBJ databases">
        <title>Chromosome-level genome assembly of the red-tail catfish (Hemibagrus wyckioides).</title>
        <authorList>
            <person name="Shao F."/>
        </authorList>
    </citation>
    <scope>NUCLEOTIDE SEQUENCE [LARGE SCALE GENOMIC DNA]</scope>
    <source>
        <strain evidence="2">EC202008001</strain>
        <tissue evidence="2">Blood</tissue>
    </source>
</reference>
<dbReference type="Proteomes" id="UP000824219">
    <property type="component" value="Linkage Group LG19"/>
</dbReference>
<dbReference type="InterPro" id="IPR016187">
    <property type="entry name" value="CTDL_fold"/>
</dbReference>
<comment type="caution">
    <text evidence="2">The sequence shown here is derived from an EMBL/GenBank/DDBJ whole genome shotgun (WGS) entry which is preliminary data.</text>
</comment>
<dbReference type="Pfam" id="PF00059">
    <property type="entry name" value="Lectin_C"/>
    <property type="match status" value="1"/>
</dbReference>
<dbReference type="OrthoDB" id="5858677at2759"/>
<dbReference type="Gene3D" id="3.10.100.10">
    <property type="entry name" value="Mannose-Binding Protein A, subunit A"/>
    <property type="match status" value="1"/>
</dbReference>
<sequence>MVQDLMTWYEALLHCRTQYTDLISLSTGTDIFAVNNKIGNFLNVTLWTGLNFLDGSRFWVNKEPVVNPYSLPSCPIQPFRCGAKVGVDEHLKNTDCMTKMIFICYHM</sequence>
<evidence type="ECO:0000259" key="1">
    <source>
        <dbReference type="PROSITE" id="PS50041"/>
    </source>
</evidence>
<evidence type="ECO:0000313" key="3">
    <source>
        <dbReference type="Proteomes" id="UP000824219"/>
    </source>
</evidence>
<accession>A0A9D3NFU8</accession>
<gene>
    <name evidence="2" type="ORF">KOW79_016103</name>
</gene>
<evidence type="ECO:0000313" key="2">
    <source>
        <dbReference type="EMBL" id="KAG7320250.1"/>
    </source>
</evidence>
<dbReference type="InterPro" id="IPR001304">
    <property type="entry name" value="C-type_lectin-like"/>
</dbReference>
<dbReference type="EMBL" id="JAHKSW010000019">
    <property type="protein sequence ID" value="KAG7320250.1"/>
    <property type="molecule type" value="Genomic_DNA"/>
</dbReference>
<dbReference type="CDD" id="cd00037">
    <property type="entry name" value="CLECT"/>
    <property type="match status" value="1"/>
</dbReference>
<dbReference type="AlphaFoldDB" id="A0A9D3NFU8"/>
<feature type="domain" description="C-type lectin" evidence="1">
    <location>
        <begin position="1"/>
        <end position="105"/>
    </location>
</feature>
<organism evidence="2 3">
    <name type="scientific">Hemibagrus wyckioides</name>
    <dbReference type="NCBI Taxonomy" id="337641"/>
    <lineage>
        <taxon>Eukaryota</taxon>
        <taxon>Metazoa</taxon>
        <taxon>Chordata</taxon>
        <taxon>Craniata</taxon>
        <taxon>Vertebrata</taxon>
        <taxon>Euteleostomi</taxon>
        <taxon>Actinopterygii</taxon>
        <taxon>Neopterygii</taxon>
        <taxon>Teleostei</taxon>
        <taxon>Ostariophysi</taxon>
        <taxon>Siluriformes</taxon>
        <taxon>Bagridae</taxon>
        <taxon>Hemibagrus</taxon>
    </lineage>
</organism>
<name>A0A9D3NFU8_9TELE</name>
<protein>
    <recommendedName>
        <fullName evidence="1">C-type lectin domain-containing protein</fullName>
    </recommendedName>
</protein>
<dbReference type="SUPFAM" id="SSF56436">
    <property type="entry name" value="C-type lectin-like"/>
    <property type="match status" value="1"/>
</dbReference>
<proteinExistence type="predicted"/>